<keyword evidence="2" id="KW-1185">Reference proteome</keyword>
<protein>
    <submittedName>
        <fullName evidence="1">Uncharacterized protein</fullName>
    </submittedName>
</protein>
<accession>A0A9J6B8Q4</accession>
<reference evidence="1 2" key="1">
    <citation type="submission" date="2020-09" db="EMBL/GenBank/DDBJ databases">
        <title>De no assembly of potato wild relative species, Solanum commersonii.</title>
        <authorList>
            <person name="Cho K."/>
        </authorList>
    </citation>
    <scope>NUCLEOTIDE SEQUENCE [LARGE SCALE GENOMIC DNA]</scope>
    <source>
        <strain evidence="1">LZ3.2</strain>
        <tissue evidence="1">Leaf</tissue>
    </source>
</reference>
<proteinExistence type="predicted"/>
<evidence type="ECO:0000313" key="1">
    <source>
        <dbReference type="EMBL" id="KAG5632831.1"/>
    </source>
</evidence>
<sequence>MVLQVVRVVTRAPIPPLLIQNQNLFANRPNQLVENTNIDREIMIEVDSLIVWNHKGRIGLIFITKN</sequence>
<gene>
    <name evidence="1" type="ORF">H5410_004548</name>
</gene>
<dbReference type="EMBL" id="JACXVP010000001">
    <property type="protein sequence ID" value="KAG5632831.1"/>
    <property type="molecule type" value="Genomic_DNA"/>
</dbReference>
<dbReference type="Proteomes" id="UP000824120">
    <property type="component" value="Chromosome 1"/>
</dbReference>
<comment type="caution">
    <text evidence="1">The sequence shown here is derived from an EMBL/GenBank/DDBJ whole genome shotgun (WGS) entry which is preliminary data.</text>
</comment>
<dbReference type="AlphaFoldDB" id="A0A9J6B8Q4"/>
<organism evidence="1 2">
    <name type="scientific">Solanum commersonii</name>
    <name type="common">Commerson's wild potato</name>
    <name type="synonym">Commerson's nightshade</name>
    <dbReference type="NCBI Taxonomy" id="4109"/>
    <lineage>
        <taxon>Eukaryota</taxon>
        <taxon>Viridiplantae</taxon>
        <taxon>Streptophyta</taxon>
        <taxon>Embryophyta</taxon>
        <taxon>Tracheophyta</taxon>
        <taxon>Spermatophyta</taxon>
        <taxon>Magnoliopsida</taxon>
        <taxon>eudicotyledons</taxon>
        <taxon>Gunneridae</taxon>
        <taxon>Pentapetalae</taxon>
        <taxon>asterids</taxon>
        <taxon>lamiids</taxon>
        <taxon>Solanales</taxon>
        <taxon>Solanaceae</taxon>
        <taxon>Solanoideae</taxon>
        <taxon>Solaneae</taxon>
        <taxon>Solanum</taxon>
    </lineage>
</organism>
<name>A0A9J6B8Q4_SOLCO</name>
<evidence type="ECO:0000313" key="2">
    <source>
        <dbReference type="Proteomes" id="UP000824120"/>
    </source>
</evidence>